<reference evidence="2 3" key="1">
    <citation type="submission" date="2022-11" db="EMBL/GenBank/DDBJ databases">
        <title>Mycobacterium sp. nov.</title>
        <authorList>
            <person name="Papic B."/>
            <person name="Spicic S."/>
            <person name="Duvnjak S."/>
        </authorList>
    </citation>
    <scope>NUCLEOTIDE SEQUENCE [LARGE SCALE GENOMIC DNA]</scope>
    <source>
        <strain evidence="2 3">CVI_P4</strain>
    </source>
</reference>
<proteinExistence type="predicted"/>
<dbReference type="Proteomes" id="UP001300745">
    <property type="component" value="Unassembled WGS sequence"/>
</dbReference>
<evidence type="ECO:0000313" key="2">
    <source>
        <dbReference type="EMBL" id="MCX2939790.1"/>
    </source>
</evidence>
<gene>
    <name evidence="2" type="ORF">ORI27_24125</name>
</gene>
<evidence type="ECO:0000313" key="3">
    <source>
        <dbReference type="Proteomes" id="UP001300745"/>
    </source>
</evidence>
<accession>A0ABT3SLP1</accession>
<name>A0ABT3SLP1_9MYCO</name>
<keyword evidence="3" id="KW-1185">Reference proteome</keyword>
<evidence type="ECO:0000256" key="1">
    <source>
        <dbReference type="SAM" id="MobiDB-lite"/>
    </source>
</evidence>
<comment type="caution">
    <text evidence="2">The sequence shown here is derived from an EMBL/GenBank/DDBJ whole genome shotgun (WGS) entry which is preliminary data.</text>
</comment>
<dbReference type="EMBL" id="JAPJDO010000028">
    <property type="protein sequence ID" value="MCX2939790.1"/>
    <property type="molecule type" value="Genomic_DNA"/>
</dbReference>
<protein>
    <submittedName>
        <fullName evidence="2">Uncharacterized protein</fullName>
    </submittedName>
</protein>
<sequence length="316" mass="34104">MTSKANIRRRGVPAAPYVNLSEIILRFTDAVDTLLAVDFEFPFSIGSEGLRDCAADELHRGTLTTQAVTRMATMQLYAVAAQCDLHRGMAAALRADGVFFSPYPLARTCVVTAAKAWLIISAPTREDRLQRYLNEELVALYGAPWEFTDPDSTPDIAAKTDDLAAVGATAGLRLLPKKKTARNSRAPHLVRADQEDGARPPSESRIVRDVFESSGLGADQVDKPYTLLSAATHGRFIQSGVSESIPAGRSRFDVPTRGLSSSPGTTAKVTVLAAIATRTHLRALARYTNVPQEQVQDRLGAPFREWCAAGGVEPPA</sequence>
<feature type="region of interest" description="Disordered" evidence="1">
    <location>
        <begin position="183"/>
        <end position="203"/>
    </location>
</feature>
<dbReference type="RefSeq" id="WP_265999600.1">
    <property type="nucleotide sequence ID" value="NZ_JAPJDN010000028.1"/>
</dbReference>
<organism evidence="2 3">
    <name type="scientific">Mycobacterium pinniadriaticum</name>
    <dbReference type="NCBI Taxonomy" id="2994102"/>
    <lineage>
        <taxon>Bacteria</taxon>
        <taxon>Bacillati</taxon>
        <taxon>Actinomycetota</taxon>
        <taxon>Actinomycetes</taxon>
        <taxon>Mycobacteriales</taxon>
        <taxon>Mycobacteriaceae</taxon>
        <taxon>Mycobacterium</taxon>
    </lineage>
</organism>